<dbReference type="AlphaFoldDB" id="A0A9N9ELA8"/>
<evidence type="ECO:0000256" key="1">
    <source>
        <dbReference type="SAM" id="MobiDB-lite"/>
    </source>
</evidence>
<dbReference type="EMBL" id="CAJVPV010014224">
    <property type="protein sequence ID" value="CAG8683360.1"/>
    <property type="molecule type" value="Genomic_DNA"/>
</dbReference>
<proteinExistence type="predicted"/>
<sequence length="143" mass="16096">TARPEKFEGMDGSAKCIVNSFDINEVSQHLAQLCDTAIGAEDRASKANQEEIMCWSLYGRDFEFQVVSFEDNIIEISGTARLEKALLETEINVSSGSRPKKDLPKAEVNVPFKSQTESKTLPENQNNLTHDHAKQSYHFRYAL</sequence>
<dbReference type="OrthoDB" id="2421189at2759"/>
<evidence type="ECO:0000313" key="2">
    <source>
        <dbReference type="EMBL" id="CAG8683360.1"/>
    </source>
</evidence>
<reference evidence="2" key="1">
    <citation type="submission" date="2021-06" db="EMBL/GenBank/DDBJ databases">
        <authorList>
            <person name="Kallberg Y."/>
            <person name="Tangrot J."/>
            <person name="Rosling A."/>
        </authorList>
    </citation>
    <scope>NUCLEOTIDE SEQUENCE</scope>
    <source>
        <strain evidence="2">CL551</strain>
    </source>
</reference>
<feature type="non-terminal residue" evidence="2">
    <location>
        <position position="143"/>
    </location>
</feature>
<feature type="compositionally biased region" description="Polar residues" evidence="1">
    <location>
        <begin position="112"/>
        <end position="128"/>
    </location>
</feature>
<feature type="region of interest" description="Disordered" evidence="1">
    <location>
        <begin position="95"/>
        <end position="130"/>
    </location>
</feature>
<comment type="caution">
    <text evidence="2">The sequence shown here is derived from an EMBL/GenBank/DDBJ whole genome shotgun (WGS) entry which is preliminary data.</text>
</comment>
<gene>
    <name evidence="2" type="ORF">AMORRO_LOCUS11353</name>
</gene>
<keyword evidence="3" id="KW-1185">Reference proteome</keyword>
<organism evidence="2 3">
    <name type="scientific">Acaulospora morrowiae</name>
    <dbReference type="NCBI Taxonomy" id="94023"/>
    <lineage>
        <taxon>Eukaryota</taxon>
        <taxon>Fungi</taxon>
        <taxon>Fungi incertae sedis</taxon>
        <taxon>Mucoromycota</taxon>
        <taxon>Glomeromycotina</taxon>
        <taxon>Glomeromycetes</taxon>
        <taxon>Diversisporales</taxon>
        <taxon>Acaulosporaceae</taxon>
        <taxon>Acaulospora</taxon>
    </lineage>
</organism>
<evidence type="ECO:0000313" key="3">
    <source>
        <dbReference type="Proteomes" id="UP000789342"/>
    </source>
</evidence>
<dbReference type="Proteomes" id="UP000789342">
    <property type="component" value="Unassembled WGS sequence"/>
</dbReference>
<name>A0A9N9ELA8_9GLOM</name>
<protein>
    <submittedName>
        <fullName evidence="2">1539_t:CDS:1</fullName>
    </submittedName>
</protein>
<accession>A0A9N9ELA8</accession>